<proteinExistence type="inferred from homology"/>
<evidence type="ECO:0000313" key="5">
    <source>
        <dbReference type="Proteomes" id="UP000016368"/>
    </source>
</evidence>
<dbReference type="Gene3D" id="1.10.4190.10">
    <property type="entry name" value="Urease accessory protein UreF"/>
    <property type="match status" value="1"/>
</dbReference>
<dbReference type="InterPro" id="IPR002639">
    <property type="entry name" value="UreF"/>
</dbReference>
<gene>
    <name evidence="3" type="primary">ureF</name>
    <name evidence="4" type="ORF">HGR_00956</name>
</gene>
<comment type="subcellular location">
    <subcellularLocation>
        <location evidence="3">Cytoplasm</location>
    </subcellularLocation>
</comment>
<evidence type="ECO:0000313" key="4">
    <source>
        <dbReference type="EMBL" id="EGI78441.1"/>
    </source>
</evidence>
<comment type="function">
    <text evidence="3">Required for maturation of urease via the functional incorporation of the urease nickel metallocenter.</text>
</comment>
<sequence length="263" mass="28650">MRTMIMTTTMDMRTTTSTEAASPALSPASLLHLIWLASPALPVGGFSYSEVLEAAIDAGLVNGEAQAADWLVEQLHLTLARSDLPVIAQVLRAWRRGDTTCIRALNSWLLQTRESAELRLQTEQMGRSLREWLRHLPGADATALDFAATLEPSYPVMYALCAAGPMQAQSDARADAGTGNAGERDVLLAYAFGWAENMMQAALKAVPLGQTSGQRILARLATEIPAAVEHALQLPDQDRQAYSPMLAILSSRHETQYSRLFRS</sequence>
<keyword evidence="3" id="KW-0963">Cytoplasm</keyword>
<keyword evidence="2 3" id="KW-0143">Chaperone</keyword>
<comment type="caution">
    <text evidence="4">The sequence shown here is derived from an EMBL/GenBank/DDBJ whole genome shotgun (WGS) entry which is preliminary data.</text>
</comment>
<evidence type="ECO:0000256" key="2">
    <source>
        <dbReference type="ARBA" id="ARBA00023186"/>
    </source>
</evidence>
<evidence type="ECO:0000256" key="1">
    <source>
        <dbReference type="ARBA" id="ARBA00022988"/>
    </source>
</evidence>
<dbReference type="InterPro" id="IPR038277">
    <property type="entry name" value="UreF_sf"/>
</dbReference>
<dbReference type="PIRSF" id="PIRSF009467">
    <property type="entry name" value="Ureas_acces_UreF"/>
    <property type="match status" value="1"/>
</dbReference>
<dbReference type="GO" id="GO:0016151">
    <property type="term" value="F:nickel cation binding"/>
    <property type="evidence" value="ECO:0007669"/>
    <property type="project" value="UniProtKB-UniRule"/>
</dbReference>
<dbReference type="PANTHER" id="PTHR33620:SF1">
    <property type="entry name" value="UREASE ACCESSORY PROTEIN F"/>
    <property type="match status" value="1"/>
</dbReference>
<comment type="similarity">
    <text evidence="3">Belongs to the UreF family.</text>
</comment>
<name>F3KP40_9BURK</name>
<dbReference type="STRING" id="887062.HGR_00956"/>
<keyword evidence="5" id="KW-1185">Reference proteome</keyword>
<dbReference type="Proteomes" id="UP000016368">
    <property type="component" value="Unassembled WGS sequence"/>
</dbReference>
<dbReference type="EMBL" id="AEGR01000014">
    <property type="protein sequence ID" value="EGI78441.1"/>
    <property type="molecule type" value="Genomic_DNA"/>
</dbReference>
<dbReference type="Pfam" id="PF01730">
    <property type="entry name" value="UreF"/>
    <property type="match status" value="2"/>
</dbReference>
<dbReference type="HAMAP" id="MF_01385">
    <property type="entry name" value="UreF"/>
    <property type="match status" value="1"/>
</dbReference>
<dbReference type="eggNOG" id="COG0830">
    <property type="taxonomic scope" value="Bacteria"/>
</dbReference>
<dbReference type="AlphaFoldDB" id="F3KP40"/>
<comment type="subunit">
    <text evidence="3">UreD, UreF and UreG form a complex that acts as a GTP-hydrolysis-dependent molecular chaperone, activating the urease apoprotein by helping to assemble the nickel containing metallocenter of UreC. The UreE protein probably delivers the nickel.</text>
</comment>
<dbReference type="GO" id="GO:0005737">
    <property type="term" value="C:cytoplasm"/>
    <property type="evidence" value="ECO:0007669"/>
    <property type="project" value="UniProtKB-SubCell"/>
</dbReference>
<organism evidence="4 5">
    <name type="scientific">Hylemonella gracilis ATCC 19624</name>
    <dbReference type="NCBI Taxonomy" id="887062"/>
    <lineage>
        <taxon>Bacteria</taxon>
        <taxon>Pseudomonadati</taxon>
        <taxon>Pseudomonadota</taxon>
        <taxon>Betaproteobacteria</taxon>
        <taxon>Burkholderiales</taxon>
        <taxon>Comamonadaceae</taxon>
        <taxon>Hylemonella</taxon>
    </lineage>
</organism>
<reference evidence="4 5" key="1">
    <citation type="journal article" date="2011" name="EMBO J.">
        <title>Structural diversity of bacterial flagellar motors.</title>
        <authorList>
            <person name="Chen S."/>
            <person name="Beeby M."/>
            <person name="Murphy G.E."/>
            <person name="Leadbetter J.R."/>
            <person name="Hendrixson D.R."/>
            <person name="Briegel A."/>
            <person name="Li Z."/>
            <person name="Shi J."/>
            <person name="Tocheva E.I."/>
            <person name="Muller A."/>
            <person name="Dobro M.J."/>
            <person name="Jensen G.J."/>
        </authorList>
    </citation>
    <scope>NUCLEOTIDE SEQUENCE [LARGE SCALE GENOMIC DNA]</scope>
    <source>
        <strain evidence="4 5">ATCC 19624</strain>
    </source>
</reference>
<dbReference type="PANTHER" id="PTHR33620">
    <property type="entry name" value="UREASE ACCESSORY PROTEIN F"/>
    <property type="match status" value="1"/>
</dbReference>
<evidence type="ECO:0000256" key="3">
    <source>
        <dbReference type="HAMAP-Rule" id="MF_01385"/>
    </source>
</evidence>
<keyword evidence="1 3" id="KW-0996">Nickel insertion</keyword>
<protein>
    <recommendedName>
        <fullName evidence="3">Urease accessory protein UreF</fullName>
    </recommendedName>
</protein>
<accession>F3KP40</accession>